<organism evidence="2 3">
    <name type="scientific">Micromonospora sonneratiae</name>
    <dbReference type="NCBI Taxonomy" id="1184706"/>
    <lineage>
        <taxon>Bacteria</taxon>
        <taxon>Bacillati</taxon>
        <taxon>Actinomycetota</taxon>
        <taxon>Actinomycetes</taxon>
        <taxon>Micromonosporales</taxon>
        <taxon>Micromonosporaceae</taxon>
        <taxon>Micromonospora</taxon>
    </lineage>
</organism>
<keyword evidence="1" id="KW-0472">Membrane</keyword>
<sequence>MAVKKGAAATKAAGKNEGWKAFGWIMGVTAAIIAGILVFSDTDNDTMVPAPTATERTDTVAILTRASQAQNICYGWQLEGGYRSDAVSVGSNLGDNVPVDEDPTRCPRWILVTADVNYTSESSESNDWVYVNVRSSSDLSTIGFTAGLEQLGVDDDAFLDEPGWAITRAAVFLPLLAAEHGLAEPVPVVTADPDPTASVPPLPAAGNDFLRDRWAYLLGVAGLLLVTVLFVTIGLVQRRRRSAELVAAERRAALIAERRASRAGGSTFSQSKRKK</sequence>
<evidence type="ECO:0000256" key="1">
    <source>
        <dbReference type="SAM" id="Phobius"/>
    </source>
</evidence>
<feature type="transmembrane region" description="Helical" evidence="1">
    <location>
        <begin position="214"/>
        <end position="236"/>
    </location>
</feature>
<proteinExistence type="predicted"/>
<keyword evidence="3" id="KW-1185">Reference proteome</keyword>
<dbReference type="RefSeq" id="WP_377570586.1">
    <property type="nucleotide sequence ID" value="NZ_JBHTMP010000017.1"/>
</dbReference>
<protein>
    <recommendedName>
        <fullName evidence="4">SURF1-like protein</fullName>
    </recommendedName>
</protein>
<keyword evidence="1" id="KW-0812">Transmembrane</keyword>
<reference evidence="3" key="1">
    <citation type="journal article" date="2019" name="Int. J. Syst. Evol. Microbiol.">
        <title>The Global Catalogue of Microorganisms (GCM) 10K type strain sequencing project: providing services to taxonomists for standard genome sequencing and annotation.</title>
        <authorList>
            <consortium name="The Broad Institute Genomics Platform"/>
            <consortium name="The Broad Institute Genome Sequencing Center for Infectious Disease"/>
            <person name="Wu L."/>
            <person name="Ma J."/>
        </authorList>
    </citation>
    <scope>NUCLEOTIDE SEQUENCE [LARGE SCALE GENOMIC DNA]</scope>
    <source>
        <strain evidence="3">JCM 31037</strain>
    </source>
</reference>
<evidence type="ECO:0008006" key="4">
    <source>
        <dbReference type="Google" id="ProtNLM"/>
    </source>
</evidence>
<feature type="transmembrane region" description="Helical" evidence="1">
    <location>
        <begin position="21"/>
        <end position="39"/>
    </location>
</feature>
<evidence type="ECO:0000313" key="2">
    <source>
        <dbReference type="EMBL" id="MFD1322072.1"/>
    </source>
</evidence>
<evidence type="ECO:0000313" key="3">
    <source>
        <dbReference type="Proteomes" id="UP001597260"/>
    </source>
</evidence>
<accession>A0ABW3YC77</accession>
<name>A0ABW3YC77_9ACTN</name>
<comment type="caution">
    <text evidence="2">The sequence shown here is derived from an EMBL/GenBank/DDBJ whole genome shotgun (WGS) entry which is preliminary data.</text>
</comment>
<keyword evidence="1" id="KW-1133">Transmembrane helix</keyword>
<dbReference type="EMBL" id="JBHTMP010000017">
    <property type="protein sequence ID" value="MFD1322072.1"/>
    <property type="molecule type" value="Genomic_DNA"/>
</dbReference>
<gene>
    <name evidence="2" type="ORF">ACFQ4H_13300</name>
</gene>
<dbReference type="Proteomes" id="UP001597260">
    <property type="component" value="Unassembled WGS sequence"/>
</dbReference>